<feature type="compositionally biased region" description="Low complexity" evidence="1">
    <location>
        <begin position="457"/>
        <end position="473"/>
    </location>
</feature>
<accession>A0A135YQ99</accession>
<dbReference type="RefSeq" id="WP_005720126.1">
    <property type="nucleotide sequence ID" value="NZ_CP033426.1"/>
</dbReference>
<organism evidence="3 4">
    <name type="scientific">Lactobacillus crispatus</name>
    <dbReference type="NCBI Taxonomy" id="47770"/>
    <lineage>
        <taxon>Bacteria</taxon>
        <taxon>Bacillati</taxon>
        <taxon>Bacillota</taxon>
        <taxon>Bacilli</taxon>
        <taxon>Lactobacillales</taxon>
        <taxon>Lactobacillaceae</taxon>
        <taxon>Lactobacillus</taxon>
    </lineage>
</organism>
<feature type="region of interest" description="Disordered" evidence="1">
    <location>
        <begin position="179"/>
        <end position="213"/>
    </location>
</feature>
<feature type="compositionally biased region" description="Polar residues" evidence="1">
    <location>
        <begin position="485"/>
        <end position="496"/>
    </location>
</feature>
<keyword evidence="5" id="KW-1185">Reference proteome</keyword>
<evidence type="ECO:0000313" key="3">
    <source>
        <dbReference type="EMBL" id="RXF57060.1"/>
    </source>
</evidence>
<evidence type="ECO:0000313" key="4">
    <source>
        <dbReference type="Proteomes" id="UP000289808"/>
    </source>
</evidence>
<dbReference type="EMBL" id="JBETVU010000012">
    <property type="protein sequence ID" value="MES5149340.1"/>
    <property type="molecule type" value="Genomic_DNA"/>
</dbReference>
<sequence>MGQKSFNGSDDGKVYPEKNNISEEDINQLKLNDDSHLLQWGIYFNYGNQLNNPPLSLYNAIFKVAFSQDQTLIPSSIKVFEIPSGMSVDQNALRHGIKDFYDGADKSDENYYSIIATGNNEKTKFADFLRAHLVKNATGQATGFSVNQTGQKFNPNDPSYDYSTHAYFIQLDTVLSNKSGQPTSSTGMTSDTSKNTLAGQGLSADYKNKDDQSANTPIQFSRLEEALALFKNKHYKIEKVSGANATLKTDSSIGFGNFYNNENVDQHFIIYLVHETQIEKQTATVGEEVKGYYVNGPKSQNFSGINNPDVAVPKNDETPTPNVVKEVIYSRSRVVDLVKDPQGTETNWSQWISNNQAFSAIPYNNTTIKDIIDGHYHLDKNGVIHIASSQNKLTATSNSITEISAIAPNSEFLASIASTTVNGQKTTTGNLATISIWVPYSYSASKPEPTPTPIPIPESETPTTPEQPKQPSEPNTPYESEPPKSMNTNRQRFTKK</sequence>
<feature type="compositionally biased region" description="Polar residues" evidence="1">
    <location>
        <begin position="179"/>
        <end position="198"/>
    </location>
</feature>
<evidence type="ECO:0000256" key="1">
    <source>
        <dbReference type="SAM" id="MobiDB-lite"/>
    </source>
</evidence>
<evidence type="ECO:0008006" key="6">
    <source>
        <dbReference type="Google" id="ProtNLM"/>
    </source>
</evidence>
<dbReference type="Proteomes" id="UP001434419">
    <property type="component" value="Unassembled WGS sequence"/>
</dbReference>
<protein>
    <recommendedName>
        <fullName evidence="6">Adhesin</fullName>
    </recommendedName>
</protein>
<feature type="region of interest" description="Disordered" evidence="1">
    <location>
        <begin position="446"/>
        <end position="496"/>
    </location>
</feature>
<dbReference type="Proteomes" id="UP000289808">
    <property type="component" value="Unassembled WGS sequence"/>
</dbReference>
<name>A0A135YQ99_9LACO</name>
<evidence type="ECO:0000313" key="2">
    <source>
        <dbReference type="EMBL" id="MES5149340.1"/>
    </source>
</evidence>
<dbReference type="AlphaFoldDB" id="A0A135YQ99"/>
<comment type="caution">
    <text evidence="3">The sequence shown here is derived from an EMBL/GenBank/DDBJ whole genome shotgun (WGS) entry which is preliminary data.</text>
</comment>
<dbReference type="EMBL" id="SCLX01000059">
    <property type="protein sequence ID" value="RXF57060.1"/>
    <property type="molecule type" value="Genomic_DNA"/>
</dbReference>
<evidence type="ECO:0000313" key="5">
    <source>
        <dbReference type="Proteomes" id="UP001434419"/>
    </source>
</evidence>
<proteinExistence type="predicted"/>
<reference evidence="3 4" key="1">
    <citation type="submission" date="2019-01" db="EMBL/GenBank/DDBJ databases">
        <title>The genome sequence of Lactobacillus crispatus L49.</title>
        <authorList>
            <person name="Zhong J."/>
            <person name="Zhang J."/>
        </authorList>
    </citation>
    <scope>NUCLEOTIDE SEQUENCE [LARGE SCALE GENOMIC DNA]</scope>
    <source>
        <strain evidence="3 4">L49</strain>
    </source>
</reference>
<gene>
    <name evidence="2" type="ORF">ABVC42_05290</name>
    <name evidence="3" type="ORF">ERD32_08865</name>
</gene>
<reference evidence="2" key="2">
    <citation type="submission" date="2024-06" db="EMBL/GenBank/DDBJ databases">
        <title>Vaginal Lactobacillus fatty acid response mechanisms reveal a metabolite-targeted strategy for bacterial vaginosis treatment.</title>
        <authorList>
            <person name="Zhu M."/>
            <person name="Blainey P.C."/>
            <person name="Bloom S.M."/>
            <person name="Kwon D.S."/>
        </authorList>
    </citation>
    <scope>NUCLEOTIDE SEQUENCE</scope>
    <source>
        <strain evidence="2">194_F1_1</strain>
    </source>
</reference>